<gene>
    <name evidence="2" type="ORF">Pcinc_010844</name>
</gene>
<name>A0AAE1G424_PETCI</name>
<protein>
    <submittedName>
        <fullName evidence="2">Uncharacterized protein</fullName>
    </submittedName>
</protein>
<comment type="caution">
    <text evidence="2">The sequence shown here is derived from an EMBL/GenBank/DDBJ whole genome shotgun (WGS) entry which is preliminary data.</text>
</comment>
<accession>A0AAE1G424</accession>
<evidence type="ECO:0000313" key="2">
    <source>
        <dbReference type="EMBL" id="KAK3884869.1"/>
    </source>
</evidence>
<evidence type="ECO:0000256" key="1">
    <source>
        <dbReference type="SAM" id="MobiDB-lite"/>
    </source>
</evidence>
<organism evidence="2 3">
    <name type="scientific">Petrolisthes cinctipes</name>
    <name type="common">Flat porcelain crab</name>
    <dbReference type="NCBI Taxonomy" id="88211"/>
    <lineage>
        <taxon>Eukaryota</taxon>
        <taxon>Metazoa</taxon>
        <taxon>Ecdysozoa</taxon>
        <taxon>Arthropoda</taxon>
        <taxon>Crustacea</taxon>
        <taxon>Multicrustacea</taxon>
        <taxon>Malacostraca</taxon>
        <taxon>Eumalacostraca</taxon>
        <taxon>Eucarida</taxon>
        <taxon>Decapoda</taxon>
        <taxon>Pleocyemata</taxon>
        <taxon>Anomura</taxon>
        <taxon>Galatheoidea</taxon>
        <taxon>Porcellanidae</taxon>
        <taxon>Petrolisthes</taxon>
    </lineage>
</organism>
<dbReference type="AlphaFoldDB" id="A0AAE1G424"/>
<proteinExistence type="predicted"/>
<evidence type="ECO:0000313" key="3">
    <source>
        <dbReference type="Proteomes" id="UP001286313"/>
    </source>
</evidence>
<keyword evidence="3" id="KW-1185">Reference proteome</keyword>
<feature type="compositionally biased region" description="Basic and acidic residues" evidence="1">
    <location>
        <begin position="17"/>
        <end position="31"/>
    </location>
</feature>
<feature type="region of interest" description="Disordered" evidence="1">
    <location>
        <begin position="1"/>
        <end position="31"/>
    </location>
</feature>
<dbReference type="EMBL" id="JAWQEG010000837">
    <property type="protein sequence ID" value="KAK3884869.1"/>
    <property type="molecule type" value="Genomic_DNA"/>
</dbReference>
<sequence>MVREPSSEQSASSFPARRSEGSHPRSGLRRLDEDGWTRVPSLCTVTHVGVILQAFHRSQVQPSMWFPVENFLLREVMGEDGVSCVFKWESSAQLPQFPFPQVTTEEVSIAEEDLALLSQLPTPTLHHCSDAPRSNHVLSLPSVEYRGAEALVCHYPPSFSSVYDIGSCFLQRPPRRQPRQFWSLSKVLDPLAPPQFRLKGPTLQEGVMFNGISFWHEGLPVTCPFSPLSMDSIRH</sequence>
<reference evidence="2" key="1">
    <citation type="submission" date="2023-10" db="EMBL/GenBank/DDBJ databases">
        <title>Genome assemblies of two species of porcelain crab, Petrolisthes cinctipes and Petrolisthes manimaculis (Anomura: Porcellanidae).</title>
        <authorList>
            <person name="Angst P."/>
        </authorList>
    </citation>
    <scope>NUCLEOTIDE SEQUENCE</scope>
    <source>
        <strain evidence="2">PB745_01</strain>
        <tissue evidence="2">Gill</tissue>
    </source>
</reference>
<dbReference type="Proteomes" id="UP001286313">
    <property type="component" value="Unassembled WGS sequence"/>
</dbReference>